<dbReference type="AlphaFoldDB" id="A0A427V9L5"/>
<comment type="caution">
    <text evidence="1">The sequence shown here is derived from an EMBL/GenBank/DDBJ whole genome shotgun (WGS) entry which is preliminary data.</text>
</comment>
<name>A0A427V9L5_9ENTR</name>
<dbReference type="EMBL" id="RHXB01000001">
    <property type="protein sequence ID" value="RSE29424.1"/>
    <property type="molecule type" value="Genomic_DNA"/>
</dbReference>
<proteinExistence type="predicted"/>
<sequence>MRNDFHQRARFGKKPPKLAINFFLPHRRTKNRVSAGRQGIRAATTYPLFLWITLCIRVRKLVGSERIRGLRMN</sequence>
<reference evidence="1 2" key="1">
    <citation type="submission" date="2018-10" db="EMBL/GenBank/DDBJ databases">
        <title>Transmission dynamics of multidrug resistant bacteria on intensive care unit surfaces.</title>
        <authorList>
            <person name="D'Souza A.W."/>
            <person name="Potter R.F."/>
            <person name="Wallace M."/>
            <person name="Shupe A."/>
            <person name="Patel S."/>
            <person name="Sun S."/>
            <person name="Gul D."/>
            <person name="Kwon J.H."/>
            <person name="Andleeb S."/>
            <person name="Burnham C.-A.D."/>
            <person name="Dantas G."/>
        </authorList>
    </citation>
    <scope>NUCLEOTIDE SEQUENCE [LARGE SCALE GENOMIC DNA]</scope>
    <source>
        <strain evidence="1 2">AS_373</strain>
    </source>
</reference>
<evidence type="ECO:0000313" key="2">
    <source>
        <dbReference type="Proteomes" id="UP000275331"/>
    </source>
</evidence>
<evidence type="ECO:0000313" key="1">
    <source>
        <dbReference type="EMBL" id="RSE29424.1"/>
    </source>
</evidence>
<protein>
    <submittedName>
        <fullName evidence="1">Uncharacterized protein</fullName>
    </submittedName>
</protein>
<gene>
    <name evidence="1" type="ORF">EGT71_02630</name>
</gene>
<accession>A0A427V9L5</accession>
<dbReference type="Proteomes" id="UP000275331">
    <property type="component" value="Unassembled WGS sequence"/>
</dbReference>
<organism evidence="1 2">
    <name type="scientific">Atlantibacter subterraneus</name>
    <dbReference type="NCBI Taxonomy" id="255519"/>
    <lineage>
        <taxon>Bacteria</taxon>
        <taxon>Pseudomonadati</taxon>
        <taxon>Pseudomonadota</taxon>
        <taxon>Gammaproteobacteria</taxon>
        <taxon>Enterobacterales</taxon>
        <taxon>Enterobacteriaceae</taxon>
        <taxon>Atlantibacter</taxon>
    </lineage>
</organism>